<evidence type="ECO:0000313" key="2">
    <source>
        <dbReference type="Proteomes" id="UP000319716"/>
    </source>
</evidence>
<reference evidence="1 2" key="1">
    <citation type="submission" date="2017-11" db="EMBL/GenBank/DDBJ databases">
        <title>Draft Genome Sequence of Sporolactobacillus inulinus NBRC 111894 Isolated from Koso, a Japanese Sugar-Vegetable Fermented Beverage.</title>
        <authorList>
            <person name="Chiou T.Y."/>
            <person name="Oshima K."/>
            <person name="Suda W."/>
            <person name="Hattori M."/>
            <person name="Takahashi T."/>
        </authorList>
    </citation>
    <scope>NUCLEOTIDE SEQUENCE [LARGE SCALE GENOMIC DNA]</scope>
    <source>
        <strain evidence="1 2">NBRC111894</strain>
    </source>
</reference>
<comment type="caution">
    <text evidence="1">The sequence shown here is derived from an EMBL/GenBank/DDBJ whole genome shotgun (WGS) entry which is preliminary data.</text>
</comment>
<dbReference type="Proteomes" id="UP000319716">
    <property type="component" value="Unassembled WGS sequence"/>
</dbReference>
<sequence length="47" mass="5794">MLRQRFGKAKLFLQDKKYMILPRLPTNRPVSWPRIKAEVLWRLRDRA</sequence>
<dbReference type="AlphaFoldDB" id="A0A4Y1ZHI8"/>
<accession>A0A4Y1ZHI8</accession>
<protein>
    <submittedName>
        <fullName evidence="1">Uncharacterized protein</fullName>
    </submittedName>
</protein>
<proteinExistence type="predicted"/>
<gene>
    <name evidence="1" type="ORF">NBRC111894_3977</name>
</gene>
<name>A0A4Y1ZHI8_9BACL</name>
<dbReference type="EMBL" id="BEXB01000048">
    <property type="protein sequence ID" value="GAY78423.1"/>
    <property type="molecule type" value="Genomic_DNA"/>
</dbReference>
<evidence type="ECO:0000313" key="1">
    <source>
        <dbReference type="EMBL" id="GAY78423.1"/>
    </source>
</evidence>
<organism evidence="1 2">
    <name type="scientific">Sporolactobacillus inulinus</name>
    <dbReference type="NCBI Taxonomy" id="2078"/>
    <lineage>
        <taxon>Bacteria</taxon>
        <taxon>Bacillati</taxon>
        <taxon>Bacillota</taxon>
        <taxon>Bacilli</taxon>
        <taxon>Bacillales</taxon>
        <taxon>Sporolactobacillaceae</taxon>
        <taxon>Sporolactobacillus</taxon>
    </lineage>
</organism>